<evidence type="ECO:0000256" key="1">
    <source>
        <dbReference type="SAM" id="SignalP"/>
    </source>
</evidence>
<proteinExistence type="predicted"/>
<name>A0A9P8APT2_9AGAR</name>
<evidence type="ECO:0008006" key="4">
    <source>
        <dbReference type="Google" id="ProtNLM"/>
    </source>
</evidence>
<keyword evidence="3" id="KW-1185">Reference proteome</keyword>
<reference evidence="2" key="1">
    <citation type="submission" date="2020-11" db="EMBL/GenBank/DDBJ databases">
        <title>Adaptations for nitrogen fixation in a non-lichenized fungal sporocarp promotes dispersal by wood-feeding termites.</title>
        <authorList>
            <consortium name="DOE Joint Genome Institute"/>
            <person name="Koch R.A."/>
            <person name="Yoon G."/>
            <person name="Arayal U."/>
            <person name="Lail K."/>
            <person name="Amirebrahimi M."/>
            <person name="Labutti K."/>
            <person name="Lipzen A."/>
            <person name="Riley R."/>
            <person name="Barry K."/>
            <person name="Henrissat B."/>
            <person name="Grigoriev I.V."/>
            <person name="Herr J.R."/>
            <person name="Aime M.C."/>
        </authorList>
    </citation>
    <scope>NUCLEOTIDE SEQUENCE</scope>
    <source>
        <strain evidence="2">MCA 3950</strain>
    </source>
</reference>
<comment type="caution">
    <text evidence="2">The sequence shown here is derived from an EMBL/GenBank/DDBJ whole genome shotgun (WGS) entry which is preliminary data.</text>
</comment>
<organism evidence="2 3">
    <name type="scientific">Guyanagaster necrorhizus</name>
    <dbReference type="NCBI Taxonomy" id="856835"/>
    <lineage>
        <taxon>Eukaryota</taxon>
        <taxon>Fungi</taxon>
        <taxon>Dikarya</taxon>
        <taxon>Basidiomycota</taxon>
        <taxon>Agaricomycotina</taxon>
        <taxon>Agaricomycetes</taxon>
        <taxon>Agaricomycetidae</taxon>
        <taxon>Agaricales</taxon>
        <taxon>Marasmiineae</taxon>
        <taxon>Physalacriaceae</taxon>
        <taxon>Guyanagaster</taxon>
    </lineage>
</organism>
<dbReference type="Proteomes" id="UP000812287">
    <property type="component" value="Unassembled WGS sequence"/>
</dbReference>
<keyword evidence="1" id="KW-0732">Signal</keyword>
<dbReference type="AlphaFoldDB" id="A0A9P8APT2"/>
<feature type="chain" id="PRO_5040306644" description="Secreted protein" evidence="1">
    <location>
        <begin position="21"/>
        <end position="157"/>
    </location>
</feature>
<accession>A0A9P8APT2</accession>
<dbReference type="RefSeq" id="XP_043036829.1">
    <property type="nucleotide sequence ID" value="XM_043179414.1"/>
</dbReference>
<evidence type="ECO:0000313" key="2">
    <source>
        <dbReference type="EMBL" id="KAG7443329.1"/>
    </source>
</evidence>
<gene>
    <name evidence="2" type="ORF">BT62DRAFT_1078690</name>
</gene>
<feature type="signal peptide" evidence="1">
    <location>
        <begin position="1"/>
        <end position="20"/>
    </location>
</feature>
<evidence type="ECO:0000313" key="3">
    <source>
        <dbReference type="Proteomes" id="UP000812287"/>
    </source>
</evidence>
<dbReference type="GeneID" id="66101708"/>
<sequence length="157" mass="17715">MMPLRTIFLARLSCLPPIFGLQRPNCVGLQASQYRYRTGRRASETLDSAAHVRSIWNASRPLLRTLVPIHASGNCARPSSLDPTLSDERVFWDFSRWPGSTFGAATSISRVLSWGCYVHYVLRILNHQLSSRSLSIMPLQVSAIPIYVFSLHTFHSQ</sequence>
<dbReference type="EMBL" id="MU250546">
    <property type="protein sequence ID" value="KAG7443329.1"/>
    <property type="molecule type" value="Genomic_DNA"/>
</dbReference>
<protein>
    <recommendedName>
        <fullName evidence="4">Secreted protein</fullName>
    </recommendedName>
</protein>